<comment type="caution">
    <text evidence="2">The sequence shown here is derived from an EMBL/GenBank/DDBJ whole genome shotgun (WGS) entry which is preliminary data.</text>
</comment>
<dbReference type="NCBIfam" id="TIGR02464">
    <property type="entry name" value="ribofla_fusion"/>
    <property type="match status" value="2"/>
</dbReference>
<dbReference type="PANTHER" id="PTHR16222">
    <property type="entry name" value="ADP-RIBOSYLGLYCOHYDROLASE"/>
    <property type="match status" value="1"/>
</dbReference>
<dbReference type="Gene3D" id="1.10.4080.10">
    <property type="entry name" value="ADP-ribosylation/Crystallin J1"/>
    <property type="match status" value="1"/>
</dbReference>
<dbReference type="SUPFAM" id="SSF101478">
    <property type="entry name" value="ADP-ribosylglycohydrolase"/>
    <property type="match status" value="1"/>
</dbReference>
<dbReference type="InterPro" id="IPR032675">
    <property type="entry name" value="LRR_dom_sf"/>
</dbReference>
<dbReference type="Gene3D" id="3.80.10.10">
    <property type="entry name" value="Ribonuclease Inhibitor"/>
    <property type="match status" value="1"/>
</dbReference>
<dbReference type="SUPFAM" id="SSF52058">
    <property type="entry name" value="L domain-like"/>
    <property type="match status" value="1"/>
</dbReference>
<dbReference type="InterPro" id="IPR012816">
    <property type="entry name" value="NADAR"/>
</dbReference>
<evidence type="ECO:0000313" key="3">
    <source>
        <dbReference type="Proteomes" id="UP001470230"/>
    </source>
</evidence>
<gene>
    <name evidence="2" type="ORF">M9Y10_036537</name>
</gene>
<dbReference type="EMBL" id="JAPFFF010000059">
    <property type="protein sequence ID" value="KAK8837537.1"/>
    <property type="molecule type" value="Genomic_DNA"/>
</dbReference>
<reference evidence="2 3" key="1">
    <citation type="submission" date="2024-04" db="EMBL/GenBank/DDBJ databases">
        <title>Tritrichomonas musculus Genome.</title>
        <authorList>
            <person name="Alves-Ferreira E."/>
            <person name="Grigg M."/>
            <person name="Lorenzi H."/>
            <person name="Galac M."/>
        </authorList>
    </citation>
    <scope>NUCLEOTIDE SEQUENCE [LARGE SCALE GENOMIC DNA]</scope>
    <source>
        <strain evidence="2 3">EAF2021</strain>
    </source>
</reference>
<keyword evidence="3" id="KW-1185">Reference proteome</keyword>
<protein>
    <recommendedName>
        <fullName evidence="1">NADAR domain-containing protein</fullName>
    </recommendedName>
</protein>
<dbReference type="Gene3D" id="1.10.357.40">
    <property type="entry name" value="YbiA-like"/>
    <property type="match status" value="2"/>
</dbReference>
<dbReference type="PANTHER" id="PTHR16222:SF28">
    <property type="entry name" value="ADP-RIBOSYLGLYCOHYDROLASE"/>
    <property type="match status" value="1"/>
</dbReference>
<feature type="domain" description="NADAR" evidence="1">
    <location>
        <begin position="43"/>
        <end position="190"/>
    </location>
</feature>
<dbReference type="InterPro" id="IPR037238">
    <property type="entry name" value="YbiA-like_sf"/>
</dbReference>
<name>A0ABR2GVC5_9EUKA</name>
<dbReference type="SUPFAM" id="SSF143990">
    <property type="entry name" value="YbiA-like"/>
    <property type="match status" value="2"/>
</dbReference>
<dbReference type="Pfam" id="PF03747">
    <property type="entry name" value="ADP_ribosyl_GH"/>
    <property type="match status" value="1"/>
</dbReference>
<accession>A0ABR2GVC5</accession>
<sequence length="1024" mass="116804">MDTQTMACVYSLNELRDAYSRGHKFNFVFFAAFDETDIKNCSSKEGCLSLYFPIQFTDQNGSKYSSIYQYIMSQKALLFKDQEIYNKIMKSTDASEMKKLGRQIKNFNQDKWNESVDEIVYQGNLYKFDQNKELKEVLLNFPPDSIFVYASHENEMYGIQINSDDPKTNDPLKWGGYNKLGFQITKVRDTFLNKLPTLHLQENANGQISTENIYALQGLKESLSKGARYEFINFYDFSKKDVKFDHLTNGCFSHFFPIEFCDKRGVKYSNCYQFMMAQKALFFNDHKIFNQIMKTDDHFEQKKLGRKVTNFDLNLWKEVSDDLCYEGNLYKFSQNEKLYEFILSFNANSLFVNCDPNDEMYGIQLAMDDQKAKNPNEWKGFNKLGFQLTRVRDTLMKATSNFRLISYAYDDFVTNIYRSEKVESLDLISSGVTQVNLSDYPNLKRLRISKCRALQEVQIKNMPKLEVVDLLNNKKLHSVTFKKCPKLITLDVGFCYSLKKLHGATSLKYLSAPCCGKLDSLQISSDLVYFDMTGTPISMKKIINDEKNIECLVCSCAEVRLSEITKNESIKIIHLESSKLICDSISSKKTNLRILILGKSTCEGKTDLLDQFYVTNCDNSNKKELLEFSPEYQQYQRMLYGPWGIPKVDLIPPSFVSKPCILPPSKVNQQRAADAILGSLFASAVMDMVGVGVEFISKEIARPLLLGDLNISWTHPRCNPHNERFVRGTPTDDTSQSILIMRSIVDTNTRPYNSPSLIDFEGVKIDPCDFGRKLIEWMNKGHYEHKHSGGLGIGSTTLKVVENKLFNSDPIAASKDTWIKSGRKVAPNGSVMRIASSGCFAFWNENIVIKIADVFGKVTHYDPRCVFSAISAALLIARYIQWNSGLLDSEPDIDHTLNDAWNLVPDIDQYKEDVQFYITCKTVEQLELSGNAKIGYCLKALGSGIWALRYCASIEQGLVEVIRQGGDSDTNGAVVGALLGAKYGFNSIPREFIDLMFVGQWMYKEIEPYMKLMGIEVPQSPFLK</sequence>
<dbReference type="Pfam" id="PF08719">
    <property type="entry name" value="NADAR"/>
    <property type="match status" value="2"/>
</dbReference>
<evidence type="ECO:0000313" key="2">
    <source>
        <dbReference type="EMBL" id="KAK8837537.1"/>
    </source>
</evidence>
<organism evidence="2 3">
    <name type="scientific">Tritrichomonas musculus</name>
    <dbReference type="NCBI Taxonomy" id="1915356"/>
    <lineage>
        <taxon>Eukaryota</taxon>
        <taxon>Metamonada</taxon>
        <taxon>Parabasalia</taxon>
        <taxon>Tritrichomonadida</taxon>
        <taxon>Tritrichomonadidae</taxon>
        <taxon>Tritrichomonas</taxon>
    </lineage>
</organism>
<dbReference type="CDD" id="cd15457">
    <property type="entry name" value="NADAR"/>
    <property type="match status" value="2"/>
</dbReference>
<dbReference type="InterPro" id="IPR050792">
    <property type="entry name" value="ADP-ribosylglycohydrolase"/>
</dbReference>
<feature type="domain" description="NADAR" evidence="1">
    <location>
        <begin position="247"/>
        <end position="395"/>
    </location>
</feature>
<proteinExistence type="predicted"/>
<dbReference type="InterPro" id="IPR036705">
    <property type="entry name" value="Ribosyl_crysJ1_sf"/>
</dbReference>
<evidence type="ECO:0000259" key="1">
    <source>
        <dbReference type="Pfam" id="PF08719"/>
    </source>
</evidence>
<dbReference type="InterPro" id="IPR005502">
    <property type="entry name" value="Ribosyl_crysJ1"/>
</dbReference>
<dbReference type="Proteomes" id="UP001470230">
    <property type="component" value="Unassembled WGS sequence"/>
</dbReference>